<sequence length="145" mass="15826">MLTYSDNPPAYEFVASQTNSGSDGQDPRSLDKADAKPIAQQTHQSPPTVPPVMSVHGRPAPTMQPTTVYHYHNLQTDDHLASLLPPDHPEMVCLQEGRHDTQTRFGILGLLAAIVWFPLGVGLCLLDRRVVCKRCGLLIDDGVCG</sequence>
<gene>
    <name evidence="3" type="ORF">PISMIDRAFT_674509</name>
</gene>
<dbReference type="Proteomes" id="UP000054018">
    <property type="component" value="Unassembled WGS sequence"/>
</dbReference>
<feature type="compositionally biased region" description="Basic and acidic residues" evidence="1">
    <location>
        <begin position="25"/>
        <end position="35"/>
    </location>
</feature>
<name>A0A0C9ZE86_9AGAM</name>
<evidence type="ECO:0000313" key="4">
    <source>
        <dbReference type="Proteomes" id="UP000054018"/>
    </source>
</evidence>
<evidence type="ECO:0000256" key="2">
    <source>
        <dbReference type="SAM" id="Phobius"/>
    </source>
</evidence>
<dbReference type="HOGENOM" id="CLU_121057_0_0_1"/>
<protein>
    <recommendedName>
        <fullName evidence="5">Brain protein I3</fullName>
    </recommendedName>
</protein>
<proteinExistence type="predicted"/>
<evidence type="ECO:0008006" key="5">
    <source>
        <dbReference type="Google" id="ProtNLM"/>
    </source>
</evidence>
<dbReference type="OrthoDB" id="2564984at2759"/>
<dbReference type="EMBL" id="KN833695">
    <property type="protein sequence ID" value="KIK27616.1"/>
    <property type="molecule type" value="Genomic_DNA"/>
</dbReference>
<organism evidence="3 4">
    <name type="scientific">Pisolithus microcarpus 441</name>
    <dbReference type="NCBI Taxonomy" id="765257"/>
    <lineage>
        <taxon>Eukaryota</taxon>
        <taxon>Fungi</taxon>
        <taxon>Dikarya</taxon>
        <taxon>Basidiomycota</taxon>
        <taxon>Agaricomycotina</taxon>
        <taxon>Agaricomycetes</taxon>
        <taxon>Agaricomycetidae</taxon>
        <taxon>Boletales</taxon>
        <taxon>Sclerodermatineae</taxon>
        <taxon>Pisolithaceae</taxon>
        <taxon>Pisolithus</taxon>
    </lineage>
</organism>
<evidence type="ECO:0000313" key="3">
    <source>
        <dbReference type="EMBL" id="KIK27616.1"/>
    </source>
</evidence>
<evidence type="ECO:0000256" key="1">
    <source>
        <dbReference type="SAM" id="MobiDB-lite"/>
    </source>
</evidence>
<keyword evidence="4" id="KW-1185">Reference proteome</keyword>
<reference evidence="3 4" key="1">
    <citation type="submission" date="2014-04" db="EMBL/GenBank/DDBJ databases">
        <authorList>
            <consortium name="DOE Joint Genome Institute"/>
            <person name="Kuo A."/>
            <person name="Kohler A."/>
            <person name="Costa M.D."/>
            <person name="Nagy L.G."/>
            <person name="Floudas D."/>
            <person name="Copeland A."/>
            <person name="Barry K.W."/>
            <person name="Cichocki N."/>
            <person name="Veneault-Fourrey C."/>
            <person name="LaButti K."/>
            <person name="Lindquist E.A."/>
            <person name="Lipzen A."/>
            <person name="Lundell T."/>
            <person name="Morin E."/>
            <person name="Murat C."/>
            <person name="Sun H."/>
            <person name="Tunlid A."/>
            <person name="Henrissat B."/>
            <person name="Grigoriev I.V."/>
            <person name="Hibbett D.S."/>
            <person name="Martin F."/>
            <person name="Nordberg H.P."/>
            <person name="Cantor M.N."/>
            <person name="Hua S.X."/>
        </authorList>
    </citation>
    <scope>NUCLEOTIDE SEQUENCE [LARGE SCALE GENOMIC DNA]</scope>
    <source>
        <strain evidence="3 4">441</strain>
    </source>
</reference>
<accession>A0A0C9ZE86</accession>
<feature type="region of interest" description="Disordered" evidence="1">
    <location>
        <begin position="1"/>
        <end position="61"/>
    </location>
</feature>
<keyword evidence="2" id="KW-0812">Transmembrane</keyword>
<feature type="transmembrane region" description="Helical" evidence="2">
    <location>
        <begin position="105"/>
        <end position="126"/>
    </location>
</feature>
<dbReference type="AlphaFoldDB" id="A0A0C9ZE86"/>
<reference evidence="4" key="2">
    <citation type="submission" date="2015-01" db="EMBL/GenBank/DDBJ databases">
        <title>Evolutionary Origins and Diversification of the Mycorrhizal Mutualists.</title>
        <authorList>
            <consortium name="DOE Joint Genome Institute"/>
            <consortium name="Mycorrhizal Genomics Consortium"/>
            <person name="Kohler A."/>
            <person name="Kuo A."/>
            <person name="Nagy L.G."/>
            <person name="Floudas D."/>
            <person name="Copeland A."/>
            <person name="Barry K.W."/>
            <person name="Cichocki N."/>
            <person name="Veneault-Fourrey C."/>
            <person name="LaButti K."/>
            <person name="Lindquist E.A."/>
            <person name="Lipzen A."/>
            <person name="Lundell T."/>
            <person name="Morin E."/>
            <person name="Murat C."/>
            <person name="Riley R."/>
            <person name="Ohm R."/>
            <person name="Sun H."/>
            <person name="Tunlid A."/>
            <person name="Henrissat B."/>
            <person name="Grigoriev I.V."/>
            <person name="Hibbett D.S."/>
            <person name="Martin F."/>
        </authorList>
    </citation>
    <scope>NUCLEOTIDE SEQUENCE [LARGE SCALE GENOMIC DNA]</scope>
    <source>
        <strain evidence="4">441</strain>
    </source>
</reference>
<keyword evidence="2" id="KW-0472">Membrane</keyword>
<dbReference type="STRING" id="765257.A0A0C9ZE86"/>
<keyword evidence="2" id="KW-1133">Transmembrane helix</keyword>